<accession>A0A4P9A3V2</accession>
<dbReference type="PANTHER" id="PTHR46825">
    <property type="entry name" value="D-ALANYL-D-ALANINE-CARBOXYPEPTIDASE/ENDOPEPTIDASE AMPH"/>
    <property type="match status" value="1"/>
</dbReference>
<dbReference type="Gene3D" id="3.40.710.10">
    <property type="entry name" value="DD-peptidase/beta-lactamase superfamily"/>
    <property type="match status" value="1"/>
</dbReference>
<dbReference type="EMBL" id="CP040004">
    <property type="protein sequence ID" value="QCT42505.1"/>
    <property type="molecule type" value="Genomic_DNA"/>
</dbReference>
<evidence type="ECO:0000313" key="2">
    <source>
        <dbReference type="EMBL" id="QCT42505.1"/>
    </source>
</evidence>
<dbReference type="InterPro" id="IPR001466">
    <property type="entry name" value="Beta-lactam-related"/>
</dbReference>
<reference evidence="2 3" key="1">
    <citation type="submission" date="2019-04" db="EMBL/GenBank/DDBJ databases">
        <title>Saccharibacteria TM7 genomes.</title>
        <authorList>
            <person name="Bor B."/>
            <person name="He X."/>
            <person name="Chen T."/>
            <person name="Dewhirst F.E."/>
        </authorList>
    </citation>
    <scope>NUCLEOTIDE SEQUENCE [LARGE SCALE GENOMIC DNA]</scope>
    <source>
        <strain evidence="2 3">BB001</strain>
    </source>
</reference>
<dbReference type="RefSeq" id="WP_138079532.1">
    <property type="nucleotide sequence ID" value="NZ_CP040004.1"/>
</dbReference>
<dbReference type="InterPro" id="IPR050491">
    <property type="entry name" value="AmpC-like"/>
</dbReference>
<dbReference type="Proteomes" id="UP000310639">
    <property type="component" value="Chromosome"/>
</dbReference>
<feature type="domain" description="Beta-lactamase-related" evidence="1">
    <location>
        <begin position="21"/>
        <end position="332"/>
    </location>
</feature>
<dbReference type="InterPro" id="IPR012338">
    <property type="entry name" value="Beta-lactam/transpept-like"/>
</dbReference>
<evidence type="ECO:0000313" key="3">
    <source>
        <dbReference type="Proteomes" id="UP000310639"/>
    </source>
</evidence>
<dbReference type="Pfam" id="PF00144">
    <property type="entry name" value="Beta-lactamase"/>
    <property type="match status" value="1"/>
</dbReference>
<dbReference type="PANTHER" id="PTHR46825:SF9">
    <property type="entry name" value="BETA-LACTAMASE-RELATED DOMAIN-CONTAINING PROTEIN"/>
    <property type="match status" value="1"/>
</dbReference>
<keyword evidence="3" id="KW-1185">Reference proteome</keyword>
<dbReference type="OrthoDB" id="9770183at2"/>
<sequence length="449" mass="50391">MKSIPKRTLTFIDSWLTLRSRWARWPGFTVAIAKDGEVVFHKAYGLANIENNEKLTTNHLFHVASHSKTFTATAVMQLQERGKLRIDDLVTAHLPWLAQHSDQHWRDVTLRQLLSHSAGVIRDGQASGFWQFQGEFPDEDEFKQQIMKSQLVFEPNSEFKYSNFGFGLLGLVIEQVSGKSYADVVTENIITPLDLKQTAAEHSPELYMATGYGRFDLQQQRRPFQHITTGALQPATGFCSTAHDLVTFFAALQVGSGKLLSDASKREMQRPSWQVADDANAGSYGLGLDIEKDKSSKRIVGHSGGYPGFVSRTWSRTDDGITVSVLANAYDTVPGIVANSILGIIDQFGDASDKNRRKFEARFANDYGVYEVVDTAKGLRGLWSNDWRPFNMAEELEIVDDATLKIAKSSHFSYFGELIKYEFDDKNRPSAMYRSGAKNYVSQDGDVRV</sequence>
<name>A0A4P9A3V2_9BACT</name>
<dbReference type="AlphaFoldDB" id="A0A4P9A3V2"/>
<protein>
    <submittedName>
        <fullName evidence="2">Beta-lactamase family protein</fullName>
    </submittedName>
</protein>
<evidence type="ECO:0000259" key="1">
    <source>
        <dbReference type="Pfam" id="PF00144"/>
    </source>
</evidence>
<gene>
    <name evidence="2" type="ORF">FBF37_03530</name>
</gene>
<organism evidence="2 3">
    <name type="scientific">Candidatus Nanosynbacter featherlites</name>
    <dbReference type="NCBI Taxonomy" id="2572088"/>
    <lineage>
        <taxon>Bacteria</taxon>
        <taxon>Candidatus Saccharimonadota</taxon>
        <taxon>Candidatus Saccharimonadia</taxon>
        <taxon>Candidatus Nanosynbacterales</taxon>
        <taxon>Candidatus Nanosynbacteraceae</taxon>
        <taxon>Candidatus Nanosynbacter</taxon>
    </lineage>
</organism>
<dbReference type="SUPFAM" id="SSF56601">
    <property type="entry name" value="beta-lactamase/transpeptidase-like"/>
    <property type="match status" value="1"/>
</dbReference>
<proteinExistence type="predicted"/>
<dbReference type="KEGG" id="nft:FBF37_03530"/>